<dbReference type="Proteomes" id="UP000041254">
    <property type="component" value="Unassembled WGS sequence"/>
</dbReference>
<feature type="region of interest" description="Disordered" evidence="1">
    <location>
        <begin position="825"/>
        <end position="844"/>
    </location>
</feature>
<evidence type="ECO:0000313" key="4">
    <source>
        <dbReference type="Proteomes" id="UP000041254"/>
    </source>
</evidence>
<evidence type="ECO:0000256" key="1">
    <source>
        <dbReference type="SAM" id="MobiDB-lite"/>
    </source>
</evidence>
<dbReference type="InParanoid" id="A0A0G4GKL0"/>
<keyword evidence="2" id="KW-0472">Membrane</keyword>
<dbReference type="AlphaFoldDB" id="A0A0G4GKL0"/>
<proteinExistence type="predicted"/>
<protein>
    <submittedName>
        <fullName evidence="3">Uncharacterized protein</fullName>
    </submittedName>
</protein>
<dbReference type="OrthoDB" id="10255648at2759"/>
<evidence type="ECO:0000313" key="3">
    <source>
        <dbReference type="EMBL" id="CEM30546.1"/>
    </source>
</evidence>
<sequence>MAGGKEGLIDRVLAVWRRRHLHPYDKISGKTILVDYKEDRFSRWFDKYANAEGSLSAEDLPRTTMGGVLSLIFGALVAVLLATGIYKLSSQNTTIVTGDQIVFNLDCVGTPAKCSAPEEDDPLAAVQDAFWPYGDPIDLPALDLTVSSRLEFYETSGRTSLHKIRVVDKMSVHSSLLNHHSAVPKVRAVKDSFAVRMNSWHKVSGPLSSPTENIERGMHEMMASSASHQFDETLKHFYAENDRFSEFEEDMFDHNVVAFFRFDKTQLRELKPCQLQVGLVNTAEFKILEDAMIADRIYQSPNYTQTLATDSFTWTTASWDSRTKRWSDDLTKGTNVVLLKSSYTRAQLAAFKNTTAYGPLNVNVRARRKQATTQSAGCTDFTKAGEASFDSAYWVAATPTKNQTVLQLTNFRPPKNGNAPPFFVLMVGDAGMERMKVVKLNNTAKTMTVERGGDIDTAITFNISRPTSYPPTPPAAWRCHPADYLDGSTCHCYDVGQVSISEDCVNLALPGETVLLGYIGPPEGITAAGGCQACPYEKLYDGASVLNDHGEYVCQYKALGHINGKNVLTEFNATNDAFGANLTAGGLTNQRRTVRVALGASSKLPTTATPSNPYYAALDSGQGNQELARVLTATEPDGRNEQIVTIESTTSTFRFMHFSSGKLVSALSEDFTDMIMFLDSPDHPFPRYGSHTVQIDATQLTINTATKTQGRDVQRLGLTVPPAIAPAGYRSRTVAPVTANLASFHDDGGGPRNIHPVVFPSGPDFIDSAAAGSCLSIYAFTDDFGNSYCDGIHDGRPSGGRIWRVLIQPLDIRSLQPHWVAGLGQGQLGDGRHQQRGERSPHGRRVEFPKQEHFPGSAFLGTNFDPFNDDHYNVRGFWKCAIELWLDGTCDCNCGRYDPDCAGDTGIPEDWLQAQGISPGLGGSDYDDKGVMIECPDGDAALVNVDGANIQCATLRDMRATYPYCSYPAGIPTAVRANAWNGLEKLWEVIVLDSPLKNSRSAGVVVETLAIDTHASSTSGRRRLTQQASATADYDSLFDELEPDPRLQRHISMTHHQSRGTVHEEERRRRLEANTTPDRSIRLSQRKVAREDLLDYINRRLENKMDHGQRRLSAPMHSVPSSTPSRLPRKLQPGGEDPADPLEDPAAEDPIEPDQEDPIADDPLIEEPAGDDPDSDFEDPVVEDPEPDPADAALDEGAGDEVADPVTGADDFGGQPDPGPAQGGGDPLVDEPIDDPDTGGGEVPEDQGDGGLDGGQLGSAEASLGLALTTSARRIQ</sequence>
<feature type="compositionally biased region" description="Acidic residues" evidence="1">
    <location>
        <begin position="1228"/>
        <end position="1248"/>
    </location>
</feature>
<evidence type="ECO:0000256" key="2">
    <source>
        <dbReference type="SAM" id="Phobius"/>
    </source>
</evidence>
<name>A0A0G4GKL0_VITBC</name>
<keyword evidence="2" id="KW-0812">Transmembrane</keyword>
<feature type="region of interest" description="Disordered" evidence="1">
    <location>
        <begin position="1051"/>
        <end position="1084"/>
    </location>
</feature>
<dbReference type="EMBL" id="CDMY01000698">
    <property type="protein sequence ID" value="CEM30546.1"/>
    <property type="molecule type" value="Genomic_DNA"/>
</dbReference>
<reference evidence="3 4" key="1">
    <citation type="submission" date="2014-11" db="EMBL/GenBank/DDBJ databases">
        <authorList>
            <person name="Zhu J."/>
            <person name="Qi W."/>
            <person name="Song R."/>
        </authorList>
    </citation>
    <scope>NUCLEOTIDE SEQUENCE [LARGE SCALE GENOMIC DNA]</scope>
</reference>
<keyword evidence="2" id="KW-1133">Transmembrane helix</keyword>
<feature type="compositionally biased region" description="Low complexity" evidence="1">
    <location>
        <begin position="1258"/>
        <end position="1276"/>
    </location>
</feature>
<accession>A0A0G4GKL0</accession>
<keyword evidence="4" id="KW-1185">Reference proteome</keyword>
<feature type="compositionally biased region" description="Basic and acidic residues" evidence="1">
    <location>
        <begin position="830"/>
        <end position="844"/>
    </location>
</feature>
<gene>
    <name evidence="3" type="ORF">Vbra_18126</name>
</gene>
<feature type="compositionally biased region" description="Acidic residues" evidence="1">
    <location>
        <begin position="1137"/>
        <end position="1203"/>
    </location>
</feature>
<feature type="compositionally biased region" description="Basic and acidic residues" evidence="1">
    <location>
        <begin position="1061"/>
        <end position="1072"/>
    </location>
</feature>
<feature type="region of interest" description="Disordered" evidence="1">
    <location>
        <begin position="1104"/>
        <end position="1276"/>
    </location>
</feature>
<feature type="transmembrane region" description="Helical" evidence="2">
    <location>
        <begin position="68"/>
        <end position="86"/>
    </location>
</feature>
<dbReference type="VEuPathDB" id="CryptoDB:Vbra_18126"/>
<organism evidence="3 4">
    <name type="scientific">Vitrella brassicaformis (strain CCMP3155)</name>
    <dbReference type="NCBI Taxonomy" id="1169540"/>
    <lineage>
        <taxon>Eukaryota</taxon>
        <taxon>Sar</taxon>
        <taxon>Alveolata</taxon>
        <taxon>Colpodellida</taxon>
        <taxon>Vitrellaceae</taxon>
        <taxon>Vitrella</taxon>
    </lineage>
</organism>